<proteinExistence type="predicted"/>
<feature type="domain" description="CBS" evidence="3">
    <location>
        <begin position="71"/>
        <end position="133"/>
    </location>
</feature>
<dbReference type="CDD" id="cd02205">
    <property type="entry name" value="CBS_pair_SF"/>
    <property type="match status" value="1"/>
</dbReference>
<feature type="domain" description="CBS" evidence="3">
    <location>
        <begin position="7"/>
        <end position="64"/>
    </location>
</feature>
<sequence length="210" mass="24277">MFVKSVMVKREKCYTVKLEDSVQVGFDLLEKHTIDALPVVDGTEYKGIFTWYHAYRAFFYSGKTKEEFIRTTKVSDVIVNQDVYLTINDVYEKALVELNDFPIIAVVEKGQFLGIVTRFDIVNQLQSAFGIDKPGYRITFTSVESEGRIGRLGEIIEKYKESVISLVTFDETNKMVRRIVLKVEKKDNIDRFVKELEKSGFRVLDIAEDE</sequence>
<dbReference type="Proteomes" id="UP000092687">
    <property type="component" value="Chromosome"/>
</dbReference>
<dbReference type="OrthoDB" id="1706107at2"/>
<gene>
    <name evidence="4" type="ORF">BBI08_05950</name>
</gene>
<keyword evidence="5" id="KW-1185">Reference proteome</keyword>
<dbReference type="EMBL" id="CP016537">
    <property type="protein sequence ID" value="ANU13408.1"/>
    <property type="molecule type" value="Genomic_DNA"/>
</dbReference>
<dbReference type="SUPFAM" id="SSF54631">
    <property type="entry name" value="CBS-domain pair"/>
    <property type="match status" value="1"/>
</dbReference>
<evidence type="ECO:0000256" key="2">
    <source>
        <dbReference type="PROSITE-ProRule" id="PRU00703"/>
    </source>
</evidence>
<evidence type="ECO:0000259" key="3">
    <source>
        <dbReference type="PROSITE" id="PS51371"/>
    </source>
</evidence>
<evidence type="ECO:0000256" key="1">
    <source>
        <dbReference type="ARBA" id="ARBA00022737"/>
    </source>
</evidence>
<keyword evidence="2" id="KW-0129">CBS domain</keyword>
<dbReference type="PANTHER" id="PTHR48108">
    <property type="entry name" value="CBS DOMAIN-CONTAINING PROTEIN CBSX2, CHLOROPLASTIC"/>
    <property type="match status" value="1"/>
</dbReference>
<reference evidence="4" key="1">
    <citation type="submission" date="2016-10" db="EMBL/GenBank/DDBJ databases">
        <authorList>
            <person name="de Groot N.N."/>
        </authorList>
    </citation>
    <scope>NUCLEOTIDE SEQUENCE</scope>
    <source>
        <strain evidence="4">DSM 24743</strain>
    </source>
</reference>
<dbReference type="KEGG" id="phc:BBI08_05950"/>
<organism evidence="4 5">
    <name type="scientific">Planococcus halocryophilus</name>
    <dbReference type="NCBI Taxonomy" id="1215089"/>
    <lineage>
        <taxon>Bacteria</taxon>
        <taxon>Bacillati</taxon>
        <taxon>Bacillota</taxon>
        <taxon>Bacilli</taxon>
        <taxon>Bacillales</taxon>
        <taxon>Caryophanaceae</taxon>
        <taxon>Planococcus</taxon>
    </lineage>
</organism>
<accession>A0A1C7DPY5</accession>
<keyword evidence="1" id="KW-0677">Repeat</keyword>
<evidence type="ECO:0000313" key="4">
    <source>
        <dbReference type="EMBL" id="ANU13408.1"/>
    </source>
</evidence>
<dbReference type="InterPro" id="IPR046342">
    <property type="entry name" value="CBS_dom_sf"/>
</dbReference>
<name>A0A1C7DPY5_9BACL</name>
<dbReference type="PANTHER" id="PTHR48108:SF26">
    <property type="entry name" value="CBS DOMAIN-CONTAINING PROTEIN DDB_G0289609"/>
    <property type="match status" value="1"/>
</dbReference>
<dbReference type="PROSITE" id="PS51371">
    <property type="entry name" value="CBS"/>
    <property type="match status" value="2"/>
</dbReference>
<dbReference type="RefSeq" id="WP_008497810.1">
    <property type="nucleotide sequence ID" value="NZ_CP016537.2"/>
</dbReference>
<dbReference type="STRING" id="1215089.BBI08_05950"/>
<evidence type="ECO:0000313" key="5">
    <source>
        <dbReference type="Proteomes" id="UP000092687"/>
    </source>
</evidence>
<protein>
    <recommendedName>
        <fullName evidence="3">CBS domain-containing protein</fullName>
    </recommendedName>
</protein>
<dbReference type="InterPro" id="IPR051462">
    <property type="entry name" value="CBS_domain-containing"/>
</dbReference>
<dbReference type="Gene3D" id="3.10.580.10">
    <property type="entry name" value="CBS-domain"/>
    <property type="match status" value="1"/>
</dbReference>
<dbReference type="InterPro" id="IPR000644">
    <property type="entry name" value="CBS_dom"/>
</dbReference>
<dbReference type="Pfam" id="PF00571">
    <property type="entry name" value="CBS"/>
    <property type="match status" value="2"/>
</dbReference>
<dbReference type="AlphaFoldDB" id="A0A1C7DPY5"/>